<keyword evidence="6" id="KW-1185">Reference proteome</keyword>
<feature type="domain" description="Aerobactin siderophore biosynthesis IucA/IucC N-terminal" evidence="3">
    <location>
        <begin position="108"/>
        <end position="307"/>
    </location>
</feature>
<dbReference type="PANTHER" id="PTHR34384:SF6">
    <property type="entry name" value="STAPHYLOFERRIN B SYNTHASE"/>
    <property type="match status" value="1"/>
</dbReference>
<dbReference type="AlphaFoldDB" id="A0A9Q8CKR4"/>
<comment type="caution">
    <text evidence="5">The sequence shown here is derived from an EMBL/GenBank/DDBJ whole genome shotgun (WGS) entry which is preliminary data.</text>
</comment>
<dbReference type="Proteomes" id="UP000295280">
    <property type="component" value="Unassembled WGS sequence"/>
</dbReference>
<dbReference type="OrthoDB" id="495728at2"/>
<dbReference type="PANTHER" id="PTHR34384">
    <property type="entry name" value="L-2,3-DIAMINOPROPANOATE--CITRATE LIGASE"/>
    <property type="match status" value="1"/>
</dbReference>
<protein>
    <recommendedName>
        <fullName evidence="7">IucA/IucC family siderophore biosynthesis protein</fullName>
    </recommendedName>
</protein>
<dbReference type="GO" id="GO:0019290">
    <property type="term" value="P:siderophore biosynthetic process"/>
    <property type="evidence" value="ECO:0007669"/>
    <property type="project" value="InterPro"/>
</dbReference>
<dbReference type="Gene3D" id="1.10.510.40">
    <property type="match status" value="1"/>
</dbReference>
<sequence>MMRMNKKQLSRFAGVHFPDLTPALIDEAYDRAEVRIRRLLSEALLNEAVDLDAVSLEARSRLTEELEDCINNLTLSYLQYERDCLRYKGQYQSIFDYYHTEEQDASLFEQCCYEGHPFHPMSKTKLGFTAGQVLQFAPEFKQQTAVMTVYIHQDLMKSEGLLNLAAAEAPPGYGVVYVHDWQWGHVITSNYQTLIDEGLIRLGAPVQAAPLLSFRSLLTPEAVIKTAVSVQATSAVRNVSRSSIENGIRLGRYVDDYYRRHQYKGCYIQKDVYGSWFHQEDSDPQFACLIRERIAEDSAVPVVAASLINRSFVTGELIMTDCIGARSAHDFMRRYTQLLMTATYRLMIETGISLEAHMQNTVIAVEKGLPVAVYIRDFGGIRVLNDDVPINDATNIRAANEADLFNVMSHAVIYNHLLQIYRAAADAGLIDYNNCLLILEDVVTDIHQQAEPSEALDLFRQPTLKVKALLKMRLMADARDYNYIEVKNPLYKEVL</sequence>
<dbReference type="GO" id="GO:0016881">
    <property type="term" value="F:acid-amino acid ligase activity"/>
    <property type="evidence" value="ECO:0007669"/>
    <property type="project" value="UniProtKB-ARBA"/>
</dbReference>
<accession>A0A9Q8CKR4</accession>
<proteinExistence type="inferred from homology"/>
<gene>
    <name evidence="5" type="ORF">ERX40_07590</name>
</gene>
<feature type="domain" description="Aerobactin siderophore biosynthesis IucA/IucC-like C-terminal" evidence="4">
    <location>
        <begin position="330"/>
        <end position="480"/>
    </location>
</feature>
<reference evidence="5 6" key="1">
    <citation type="submission" date="2019-01" db="EMBL/GenBank/DDBJ databases">
        <title>Draft genome sequences of the type strains of six Macrococcus species.</title>
        <authorList>
            <person name="Mazhar S."/>
            <person name="Altermann E."/>
            <person name="Hill C."/>
            <person name="Mcauliffe O."/>
        </authorList>
    </citation>
    <scope>NUCLEOTIDE SEQUENCE [LARGE SCALE GENOMIC DNA]</scope>
    <source>
        <strain evidence="5 6">ATCC 51828</strain>
    </source>
</reference>
<dbReference type="Pfam" id="PF04183">
    <property type="entry name" value="IucA_IucC"/>
    <property type="match status" value="1"/>
</dbReference>
<comment type="pathway">
    <text evidence="1">Siderophore biosynthesis.</text>
</comment>
<dbReference type="Pfam" id="PF06276">
    <property type="entry name" value="FhuF"/>
    <property type="match status" value="1"/>
</dbReference>
<evidence type="ECO:0000256" key="2">
    <source>
        <dbReference type="ARBA" id="ARBA00007832"/>
    </source>
</evidence>
<evidence type="ECO:0000259" key="4">
    <source>
        <dbReference type="Pfam" id="PF06276"/>
    </source>
</evidence>
<dbReference type="Gene3D" id="6.10.250.3370">
    <property type="match status" value="1"/>
</dbReference>
<evidence type="ECO:0000256" key="1">
    <source>
        <dbReference type="ARBA" id="ARBA00004924"/>
    </source>
</evidence>
<dbReference type="InterPro" id="IPR007310">
    <property type="entry name" value="Aerobactin_biosyn_IucA/IucC_N"/>
</dbReference>
<dbReference type="EMBL" id="SCWD01000002">
    <property type="protein sequence ID" value="TDM02409.1"/>
    <property type="molecule type" value="Genomic_DNA"/>
</dbReference>
<comment type="similarity">
    <text evidence="2">Belongs to the IucA/IucC family.</text>
</comment>
<dbReference type="InterPro" id="IPR037455">
    <property type="entry name" value="LucA/IucC-like"/>
</dbReference>
<evidence type="ECO:0008006" key="7">
    <source>
        <dbReference type="Google" id="ProtNLM"/>
    </source>
</evidence>
<evidence type="ECO:0000313" key="5">
    <source>
        <dbReference type="EMBL" id="TDM02409.1"/>
    </source>
</evidence>
<name>A0A9Q8CKR4_9STAP</name>
<organism evidence="5 6">
    <name type="scientific">Macrococcus carouselicus</name>
    <dbReference type="NCBI Taxonomy" id="69969"/>
    <lineage>
        <taxon>Bacteria</taxon>
        <taxon>Bacillati</taxon>
        <taxon>Bacillota</taxon>
        <taxon>Bacilli</taxon>
        <taxon>Bacillales</taxon>
        <taxon>Staphylococcaceae</taxon>
        <taxon>Macrococcus</taxon>
    </lineage>
</organism>
<evidence type="ECO:0000313" key="6">
    <source>
        <dbReference type="Proteomes" id="UP000295280"/>
    </source>
</evidence>
<evidence type="ECO:0000259" key="3">
    <source>
        <dbReference type="Pfam" id="PF04183"/>
    </source>
</evidence>
<dbReference type="InterPro" id="IPR022770">
    <property type="entry name" value="IucA/IucC-like_C"/>
</dbReference>